<evidence type="ECO:0000313" key="2">
    <source>
        <dbReference type="EMBL" id="KIZ05846.1"/>
    </source>
</evidence>
<evidence type="ECO:0000313" key="3">
    <source>
        <dbReference type="Proteomes" id="UP000054498"/>
    </source>
</evidence>
<reference evidence="2 3" key="1">
    <citation type="journal article" date="2013" name="BMC Genomics">
        <title>Reconstruction of the lipid metabolism for the microalga Monoraphidium neglectum from its genome sequence reveals characteristics suitable for biofuel production.</title>
        <authorList>
            <person name="Bogen C."/>
            <person name="Al-Dilaimi A."/>
            <person name="Albersmeier A."/>
            <person name="Wichmann J."/>
            <person name="Grundmann M."/>
            <person name="Rupp O."/>
            <person name="Lauersen K.J."/>
            <person name="Blifernez-Klassen O."/>
            <person name="Kalinowski J."/>
            <person name="Goesmann A."/>
            <person name="Mussgnug J.H."/>
            <person name="Kruse O."/>
        </authorList>
    </citation>
    <scope>NUCLEOTIDE SEQUENCE [LARGE SCALE GENOMIC DNA]</scope>
    <source>
        <strain evidence="2 3">SAG 48.87</strain>
    </source>
</reference>
<dbReference type="InterPro" id="IPR044517">
    <property type="entry name" value="PHOX1-4"/>
</dbReference>
<dbReference type="STRING" id="145388.A0A0D2NMK2"/>
<dbReference type="EMBL" id="KK100449">
    <property type="protein sequence ID" value="KIZ05846.1"/>
    <property type="molecule type" value="Genomic_DNA"/>
</dbReference>
<feature type="compositionally biased region" description="Basic and acidic residues" evidence="1">
    <location>
        <begin position="292"/>
        <end position="307"/>
    </location>
</feature>
<dbReference type="Proteomes" id="UP000054498">
    <property type="component" value="Unassembled WGS sequence"/>
</dbReference>
<dbReference type="AlphaFoldDB" id="A0A0D2NMK2"/>
<dbReference type="OrthoDB" id="547892at2759"/>
<dbReference type="PANTHER" id="PTHR46183">
    <property type="entry name" value="PROTEIN CLMP1"/>
    <property type="match status" value="1"/>
</dbReference>
<accession>A0A0D2NMK2</accession>
<dbReference type="GeneID" id="25735001"/>
<name>A0A0D2NMK2_9CHLO</name>
<feature type="compositionally biased region" description="Low complexity" evidence="1">
    <location>
        <begin position="196"/>
        <end position="208"/>
    </location>
</feature>
<gene>
    <name evidence="2" type="ORF">MNEG_2123</name>
</gene>
<keyword evidence="3" id="KW-1185">Reference proteome</keyword>
<protein>
    <submittedName>
        <fullName evidence="2">Uncharacterized protein</fullName>
    </submittedName>
</protein>
<dbReference type="KEGG" id="mng:MNEG_2123"/>
<dbReference type="RefSeq" id="XP_013904865.1">
    <property type="nucleotide sequence ID" value="XM_014049411.1"/>
</dbReference>
<feature type="compositionally biased region" description="Low complexity" evidence="1">
    <location>
        <begin position="276"/>
        <end position="290"/>
    </location>
</feature>
<evidence type="ECO:0000256" key="1">
    <source>
        <dbReference type="SAM" id="MobiDB-lite"/>
    </source>
</evidence>
<sequence>MEATLRSDEALPIFESAAERFKEVTCTGLLNWGNVSVCVAHKLLDDLADSGADLGDDLAKRAEEAFTKAEARYKEALGFHPDYFDGLCALGQLEFERAKLRAKLIVKPTPPPPAAGTGAGADADAERAAVEAAAAAQAEALRAALAKVKKEDVEAARAHMDTASGWYKKAVAAAEAADARRLQEQERRAARRAGKEQQQAAAPATPEPQATFAAQTRIMEGNALFEWSQLLAAAGAAEWRGVLDSAVALFKAAACSDADVRGALKNHTHAAELDLGPEPAEQEQSAAAGGEKQGEKGEGKGKEEEKPAAAAKGLPSLDKKKKNKK</sequence>
<feature type="compositionally biased region" description="Basic and acidic residues" evidence="1">
    <location>
        <begin position="178"/>
        <end position="188"/>
    </location>
</feature>
<feature type="region of interest" description="Disordered" evidence="1">
    <location>
        <begin position="178"/>
        <end position="208"/>
    </location>
</feature>
<feature type="region of interest" description="Disordered" evidence="1">
    <location>
        <begin position="271"/>
        <end position="325"/>
    </location>
</feature>
<dbReference type="PANTHER" id="PTHR46183:SF8">
    <property type="entry name" value="PROTEIN CLMP1"/>
    <property type="match status" value="1"/>
</dbReference>
<organism evidence="2 3">
    <name type="scientific">Monoraphidium neglectum</name>
    <dbReference type="NCBI Taxonomy" id="145388"/>
    <lineage>
        <taxon>Eukaryota</taxon>
        <taxon>Viridiplantae</taxon>
        <taxon>Chlorophyta</taxon>
        <taxon>core chlorophytes</taxon>
        <taxon>Chlorophyceae</taxon>
        <taxon>CS clade</taxon>
        <taxon>Sphaeropleales</taxon>
        <taxon>Selenastraceae</taxon>
        <taxon>Monoraphidium</taxon>
    </lineage>
</organism>
<proteinExistence type="predicted"/>